<evidence type="ECO:0000313" key="2">
    <source>
        <dbReference type="Proteomes" id="UP001597260"/>
    </source>
</evidence>
<dbReference type="RefSeq" id="WP_377570162.1">
    <property type="nucleotide sequence ID" value="NZ_JBHTMP010000014.1"/>
</dbReference>
<reference evidence="2" key="1">
    <citation type="journal article" date="2019" name="Int. J. Syst. Evol. Microbiol.">
        <title>The Global Catalogue of Microorganisms (GCM) 10K type strain sequencing project: providing services to taxonomists for standard genome sequencing and annotation.</title>
        <authorList>
            <consortium name="The Broad Institute Genomics Platform"/>
            <consortium name="The Broad Institute Genome Sequencing Center for Infectious Disease"/>
            <person name="Wu L."/>
            <person name="Ma J."/>
        </authorList>
    </citation>
    <scope>NUCLEOTIDE SEQUENCE [LARGE SCALE GENOMIC DNA]</scope>
    <source>
        <strain evidence="2">JCM 31037</strain>
    </source>
</reference>
<gene>
    <name evidence="1" type="ORF">ACFQ4H_11730</name>
</gene>
<protein>
    <submittedName>
        <fullName evidence="1">Uncharacterized protein</fullName>
    </submittedName>
</protein>
<sequence>MQEWLAASGSGIPGPDRIVSPDSLGRVLLSVASRALRGEDCADLGYQPMLARFRGAPEAVRRAAVARAGGRAAVPVPHAGEIDAERIARWVVDHYPPRWYPGMVLGSPHGGAVHLAIALGVPWLPSAFEVSVHWPGGSVDNPLGALAHGARIAARLIAGNPEVAVRQVHDPASRGVLAGSTVSLMVRWQQLPEAYRRFLGSRLAPGAPVLLLRDARTWPVLDSGAGHTFQLGAAAGALQPADFRPGSELLGQVLRHTGGNCAQWDPPGVSSPQGYAEHGVEPGFEASLRDWVQGTGSPIHRILFPRPGALSAATADVYRGWLREAGKSGNRCVVECGRLIDPWQVVRAGLVPYWCENAAEGSVVGAEWWLAGSAPFSSVDVLPEPPGMHSPGVASLPQWLAVASFGRRRRAVDRTAARGYPITPVPTRHATEVLRGQPYDLPTPPPLRVVDALAALRDSGSPQGLLVC</sequence>
<organism evidence="1 2">
    <name type="scientific">Micromonospora sonneratiae</name>
    <dbReference type="NCBI Taxonomy" id="1184706"/>
    <lineage>
        <taxon>Bacteria</taxon>
        <taxon>Bacillati</taxon>
        <taxon>Actinomycetota</taxon>
        <taxon>Actinomycetes</taxon>
        <taxon>Micromonosporales</taxon>
        <taxon>Micromonosporaceae</taxon>
        <taxon>Micromonospora</taxon>
    </lineage>
</organism>
<dbReference type="EMBL" id="JBHTMP010000014">
    <property type="protein sequence ID" value="MFD1321759.1"/>
    <property type="molecule type" value="Genomic_DNA"/>
</dbReference>
<comment type="caution">
    <text evidence="1">The sequence shown here is derived from an EMBL/GenBank/DDBJ whole genome shotgun (WGS) entry which is preliminary data.</text>
</comment>
<proteinExistence type="predicted"/>
<name>A0ABW3YBF3_9ACTN</name>
<accession>A0ABW3YBF3</accession>
<dbReference type="Proteomes" id="UP001597260">
    <property type="component" value="Unassembled WGS sequence"/>
</dbReference>
<evidence type="ECO:0000313" key="1">
    <source>
        <dbReference type="EMBL" id="MFD1321759.1"/>
    </source>
</evidence>
<keyword evidence="2" id="KW-1185">Reference proteome</keyword>